<dbReference type="PANTHER" id="PTHR12631:SF10">
    <property type="entry name" value="BETA-XYLOSIDASE-LIKE PROTEIN-RELATED"/>
    <property type="match status" value="1"/>
</dbReference>
<dbReference type="InterPro" id="IPR051923">
    <property type="entry name" value="Glycosyl_Hydrolase_39"/>
</dbReference>
<accession>A0A1F5DKZ3</accession>
<dbReference type="STRING" id="1797460.A3E73_03325"/>
<evidence type="ECO:0008006" key="4">
    <source>
        <dbReference type="Google" id="ProtNLM"/>
    </source>
</evidence>
<dbReference type="InterPro" id="IPR013783">
    <property type="entry name" value="Ig-like_fold"/>
</dbReference>
<dbReference type="Gene3D" id="3.20.20.80">
    <property type="entry name" value="Glycosidases"/>
    <property type="match status" value="1"/>
</dbReference>
<feature type="chain" id="PRO_5009518248" description="Asl1-like glycosyl hydrolase catalytic domain-containing protein" evidence="1">
    <location>
        <begin position="23"/>
        <end position="557"/>
    </location>
</feature>
<dbReference type="InterPro" id="IPR018247">
    <property type="entry name" value="EF_Hand_1_Ca_BS"/>
</dbReference>
<evidence type="ECO:0000256" key="1">
    <source>
        <dbReference type="SAM" id="SignalP"/>
    </source>
</evidence>
<dbReference type="PANTHER" id="PTHR12631">
    <property type="entry name" value="ALPHA-L-IDURONIDASE"/>
    <property type="match status" value="1"/>
</dbReference>
<protein>
    <recommendedName>
        <fullName evidence="4">Asl1-like glycosyl hydrolase catalytic domain-containing protein</fullName>
    </recommendedName>
</protein>
<dbReference type="EMBL" id="MEZN01000035">
    <property type="protein sequence ID" value="OGD55775.1"/>
    <property type="molecule type" value="Genomic_DNA"/>
</dbReference>
<dbReference type="Proteomes" id="UP000176791">
    <property type="component" value="Unassembled WGS sequence"/>
</dbReference>
<organism evidence="2 3">
    <name type="scientific">Candidatus Beckwithbacteria bacterium RIFCSPHIGHO2_12_FULL_47_17</name>
    <dbReference type="NCBI Taxonomy" id="1797460"/>
    <lineage>
        <taxon>Bacteria</taxon>
        <taxon>Candidatus Beckwithiibacteriota</taxon>
    </lineage>
</organism>
<comment type="caution">
    <text evidence="2">The sequence shown here is derived from an EMBL/GenBank/DDBJ whole genome shotgun (WGS) entry which is preliminary data.</text>
</comment>
<dbReference type="SUPFAM" id="SSF51445">
    <property type="entry name" value="(Trans)glycosidases"/>
    <property type="match status" value="1"/>
</dbReference>
<dbReference type="Gene3D" id="2.60.40.10">
    <property type="entry name" value="Immunoglobulins"/>
    <property type="match status" value="1"/>
</dbReference>
<name>A0A1F5DKZ3_9BACT</name>
<proteinExistence type="predicted"/>
<dbReference type="PROSITE" id="PS00018">
    <property type="entry name" value="EF_HAND_1"/>
    <property type="match status" value="1"/>
</dbReference>
<gene>
    <name evidence="2" type="ORF">A3E73_03325</name>
</gene>
<dbReference type="GO" id="GO:0004553">
    <property type="term" value="F:hydrolase activity, hydrolyzing O-glycosyl compounds"/>
    <property type="evidence" value="ECO:0007669"/>
    <property type="project" value="TreeGrafter"/>
</dbReference>
<dbReference type="InterPro" id="IPR017853">
    <property type="entry name" value="GH"/>
</dbReference>
<reference evidence="2 3" key="1">
    <citation type="journal article" date="2016" name="Nat. Commun.">
        <title>Thousands of microbial genomes shed light on interconnected biogeochemical processes in an aquifer system.</title>
        <authorList>
            <person name="Anantharaman K."/>
            <person name="Brown C.T."/>
            <person name="Hug L.A."/>
            <person name="Sharon I."/>
            <person name="Castelle C.J."/>
            <person name="Probst A.J."/>
            <person name="Thomas B.C."/>
            <person name="Singh A."/>
            <person name="Wilkins M.J."/>
            <person name="Karaoz U."/>
            <person name="Brodie E.L."/>
            <person name="Williams K.H."/>
            <person name="Hubbard S.S."/>
            <person name="Banfield J.F."/>
        </authorList>
    </citation>
    <scope>NUCLEOTIDE SEQUENCE [LARGE SCALE GENOMIC DNA]</scope>
</reference>
<dbReference type="AlphaFoldDB" id="A0A1F5DKZ3"/>
<sequence length="557" mass="63528">MRRIIWFSLLLLWLLLVQPAQAIVDPRQTPNNRVGIHVLEQEDLKPAAQLVNTNGDWGYVTVVIRLNDLNQEKWQAIFDEMRRRHLIPIVRLATTPENSHWVKPKSEDIDRWVEFLSSLNWVIQNRYVVLFNEPNHAKEWGNEIKPNEYAAIVKEFQAKLKAASDNFFILPAGLDTAAPNSKDTMTASEYWRQMYLTDPEVFQLFDGWNSHSYPNPGFSGPVSGTGWGSLRSYLAEINYLSRFGLPGNLPIFITETGWVNTSGDLANLYTLAFNQVWQQANLVAVTPFVLNYPQVPFKQFSWMGTSHYDAVAALPKSAGRPQQINQSQLVDHNLPDEVVTASDYRFFLEFTNTGQSIWERENFSLQITSSLQAESFFAGHLGTTEPGQSAKVDFDLKTPDSSVGAEPINLELQLSFKGQPFGEVIVKTITIVPPPEVILSAKLLFKVGGLQDQYRLLVYDSVNNLLQENLVDFNLGRSEPIKLYNLVPKQAYRLVLLKPYYLPRQTWVVLNKETNQVSFKTLLPFDFDQSGHLSLVDFWAWLLLPLNYLRFGLKLGN</sequence>
<feature type="signal peptide" evidence="1">
    <location>
        <begin position="1"/>
        <end position="22"/>
    </location>
</feature>
<evidence type="ECO:0000313" key="2">
    <source>
        <dbReference type="EMBL" id="OGD55775.1"/>
    </source>
</evidence>
<evidence type="ECO:0000313" key="3">
    <source>
        <dbReference type="Proteomes" id="UP000176791"/>
    </source>
</evidence>
<keyword evidence="1" id="KW-0732">Signal</keyword>